<organism evidence="10 11">
    <name type="scientific">Planobacterium oryzisoli</name>
    <dbReference type="NCBI Taxonomy" id="2771435"/>
    <lineage>
        <taxon>Bacteria</taxon>
        <taxon>Pseudomonadati</taxon>
        <taxon>Bacteroidota</taxon>
        <taxon>Flavobacteriia</taxon>
        <taxon>Flavobacteriales</taxon>
        <taxon>Weeksellaceae</taxon>
        <taxon>Chryseobacterium group</taxon>
        <taxon>Chryseobacterium</taxon>
    </lineage>
</organism>
<dbReference type="GO" id="GO:0009279">
    <property type="term" value="C:cell outer membrane"/>
    <property type="evidence" value="ECO:0007669"/>
    <property type="project" value="UniProtKB-SubCell"/>
</dbReference>
<feature type="chain" id="PRO_5037780110" evidence="9">
    <location>
        <begin position="19"/>
        <end position="437"/>
    </location>
</feature>
<dbReference type="PANTHER" id="PTHR30026:SF20">
    <property type="entry name" value="OUTER MEMBRANE PROTEIN TOLC"/>
    <property type="match status" value="1"/>
</dbReference>
<evidence type="ECO:0000256" key="1">
    <source>
        <dbReference type="ARBA" id="ARBA00004442"/>
    </source>
</evidence>
<dbReference type="Proteomes" id="UP000694480">
    <property type="component" value="Unassembled WGS sequence"/>
</dbReference>
<dbReference type="RefSeq" id="WP_194738841.1">
    <property type="nucleotide sequence ID" value="NZ_JADKYY010000003.1"/>
</dbReference>
<keyword evidence="7" id="KW-0998">Cell outer membrane</keyword>
<dbReference type="GO" id="GO:1990281">
    <property type="term" value="C:efflux pump complex"/>
    <property type="evidence" value="ECO:0007669"/>
    <property type="project" value="TreeGrafter"/>
</dbReference>
<keyword evidence="9" id="KW-0732">Signal</keyword>
<accession>A0A930YV45</accession>
<dbReference type="GO" id="GO:0015562">
    <property type="term" value="F:efflux transmembrane transporter activity"/>
    <property type="evidence" value="ECO:0007669"/>
    <property type="project" value="InterPro"/>
</dbReference>
<evidence type="ECO:0000313" key="11">
    <source>
        <dbReference type="Proteomes" id="UP000694480"/>
    </source>
</evidence>
<dbReference type="PANTHER" id="PTHR30026">
    <property type="entry name" value="OUTER MEMBRANE PROTEIN TOLC"/>
    <property type="match status" value="1"/>
</dbReference>
<sequence length="437" mass="48868">MRNIFALFLFLSTLSMHAQEKWSLERAVQYALENNLQVQSSAYNRALQEKSTEIARAERLPGVSANLSNNLSFGQQRYINLVQRNDNFNNSLNVGADMLLYNNGRLEKNYRRALLDLQAASYDVETIKNNIALQIAQEYLSVLLSKEIVQISQSALTNAQQTLQRAEITTRVGTTAQTVLAEAQAALAREEQNTVAAQINVERGLFNLAQLLQLDDYTSFDIEDAPSSLQVEAPLYSAQDILSTAYAQQPQIKAAQMRIESAIAQTEVTKTALYPSVSASAGVGTFYFNQLNRGQDTGFFKQYSENFGQQLGISANIPIFNKGITKLQIEQSKINESLAKNNMEQQKQEVRQNVQRAQFDAKSNYQAYQSAERMVKSAELAEDFALKSYEAGRSTIYELNAARNNTVNARGSLAQAKYNYLFSLKLLNFYAGVPITL</sequence>
<reference evidence="10" key="1">
    <citation type="submission" date="2020-11" db="EMBL/GenBank/DDBJ databases">
        <title>Genome seq and assembly of Planobacterium sp.</title>
        <authorList>
            <person name="Chhetri G."/>
        </authorList>
    </citation>
    <scope>NUCLEOTIDE SEQUENCE</scope>
    <source>
        <strain evidence="10">GCR5</strain>
    </source>
</reference>
<dbReference type="Gene3D" id="1.20.1600.10">
    <property type="entry name" value="Outer membrane efflux proteins (OEP)"/>
    <property type="match status" value="1"/>
</dbReference>
<evidence type="ECO:0000256" key="7">
    <source>
        <dbReference type="ARBA" id="ARBA00023237"/>
    </source>
</evidence>
<evidence type="ECO:0000256" key="4">
    <source>
        <dbReference type="ARBA" id="ARBA00022452"/>
    </source>
</evidence>
<evidence type="ECO:0000256" key="6">
    <source>
        <dbReference type="ARBA" id="ARBA00023136"/>
    </source>
</evidence>
<keyword evidence="4" id="KW-1134">Transmembrane beta strand</keyword>
<evidence type="ECO:0000256" key="5">
    <source>
        <dbReference type="ARBA" id="ARBA00022692"/>
    </source>
</evidence>
<feature type="coiled-coil region" evidence="8">
    <location>
        <begin position="329"/>
        <end position="360"/>
    </location>
</feature>
<keyword evidence="3" id="KW-0813">Transport</keyword>
<dbReference type="SUPFAM" id="SSF56954">
    <property type="entry name" value="Outer membrane efflux proteins (OEP)"/>
    <property type="match status" value="1"/>
</dbReference>
<protein>
    <submittedName>
        <fullName evidence="10">TolC family protein</fullName>
    </submittedName>
</protein>
<comment type="caution">
    <text evidence="10">The sequence shown here is derived from an EMBL/GenBank/DDBJ whole genome shotgun (WGS) entry which is preliminary data.</text>
</comment>
<gene>
    <name evidence="10" type="ORF">IC612_03805</name>
</gene>
<dbReference type="GO" id="GO:0015288">
    <property type="term" value="F:porin activity"/>
    <property type="evidence" value="ECO:0007669"/>
    <property type="project" value="TreeGrafter"/>
</dbReference>
<dbReference type="AlphaFoldDB" id="A0A930YV45"/>
<comment type="subcellular location">
    <subcellularLocation>
        <location evidence="1">Cell outer membrane</location>
    </subcellularLocation>
</comment>
<evidence type="ECO:0000256" key="2">
    <source>
        <dbReference type="ARBA" id="ARBA00007613"/>
    </source>
</evidence>
<dbReference type="InterPro" id="IPR051906">
    <property type="entry name" value="TolC-like"/>
</dbReference>
<keyword evidence="5" id="KW-0812">Transmembrane</keyword>
<dbReference type="InterPro" id="IPR003423">
    <property type="entry name" value="OMP_efflux"/>
</dbReference>
<comment type="similarity">
    <text evidence="2">Belongs to the outer membrane factor (OMF) (TC 1.B.17) family.</text>
</comment>
<evidence type="ECO:0000256" key="9">
    <source>
        <dbReference type="SAM" id="SignalP"/>
    </source>
</evidence>
<keyword evidence="11" id="KW-1185">Reference proteome</keyword>
<evidence type="ECO:0000256" key="3">
    <source>
        <dbReference type="ARBA" id="ARBA00022448"/>
    </source>
</evidence>
<dbReference type="Pfam" id="PF02321">
    <property type="entry name" value="OEP"/>
    <property type="match status" value="2"/>
</dbReference>
<keyword evidence="6" id="KW-0472">Membrane</keyword>
<feature type="signal peptide" evidence="9">
    <location>
        <begin position="1"/>
        <end position="18"/>
    </location>
</feature>
<proteinExistence type="inferred from homology"/>
<dbReference type="EMBL" id="JADKYY010000003">
    <property type="protein sequence ID" value="MBF5026920.1"/>
    <property type="molecule type" value="Genomic_DNA"/>
</dbReference>
<evidence type="ECO:0000256" key="8">
    <source>
        <dbReference type="SAM" id="Coils"/>
    </source>
</evidence>
<keyword evidence="8" id="KW-0175">Coiled coil</keyword>
<name>A0A930YV45_9FLAO</name>
<evidence type="ECO:0000313" key="10">
    <source>
        <dbReference type="EMBL" id="MBF5026920.1"/>
    </source>
</evidence>